<proteinExistence type="predicted"/>
<gene>
    <name evidence="1" type="ORF">NECAME_14034</name>
</gene>
<dbReference type="EMBL" id="KI666054">
    <property type="protein sequence ID" value="ETN71989.1"/>
    <property type="molecule type" value="Genomic_DNA"/>
</dbReference>
<name>W2SQI0_NECAM</name>
<organism evidence="1 2">
    <name type="scientific">Necator americanus</name>
    <name type="common">Human hookworm</name>
    <dbReference type="NCBI Taxonomy" id="51031"/>
    <lineage>
        <taxon>Eukaryota</taxon>
        <taxon>Metazoa</taxon>
        <taxon>Ecdysozoa</taxon>
        <taxon>Nematoda</taxon>
        <taxon>Chromadorea</taxon>
        <taxon>Rhabditida</taxon>
        <taxon>Rhabditina</taxon>
        <taxon>Rhabditomorpha</taxon>
        <taxon>Strongyloidea</taxon>
        <taxon>Ancylostomatidae</taxon>
        <taxon>Bunostominae</taxon>
        <taxon>Necator</taxon>
    </lineage>
</organism>
<dbReference type="AlphaFoldDB" id="W2SQI0"/>
<dbReference type="KEGG" id="nai:NECAME_14034"/>
<dbReference type="STRING" id="51031.W2SQI0"/>
<reference evidence="2" key="1">
    <citation type="journal article" date="2014" name="Nat. Genet.">
        <title>Genome of the human hookworm Necator americanus.</title>
        <authorList>
            <person name="Tang Y.T."/>
            <person name="Gao X."/>
            <person name="Rosa B.A."/>
            <person name="Abubucker S."/>
            <person name="Hallsworth-Pepin K."/>
            <person name="Martin J."/>
            <person name="Tyagi R."/>
            <person name="Heizer E."/>
            <person name="Zhang X."/>
            <person name="Bhonagiri-Palsikar V."/>
            <person name="Minx P."/>
            <person name="Warren W.C."/>
            <person name="Wang Q."/>
            <person name="Zhan B."/>
            <person name="Hotez P.J."/>
            <person name="Sternberg P.W."/>
            <person name="Dougall A."/>
            <person name="Gaze S.T."/>
            <person name="Mulvenna J."/>
            <person name="Sotillo J."/>
            <person name="Ranganathan S."/>
            <person name="Rabelo E.M."/>
            <person name="Wilson R.K."/>
            <person name="Felgner P.L."/>
            <person name="Bethony J."/>
            <person name="Hawdon J.M."/>
            <person name="Gasser R.B."/>
            <person name="Loukas A."/>
            <person name="Mitreva M."/>
        </authorList>
    </citation>
    <scope>NUCLEOTIDE SEQUENCE [LARGE SCALE GENOMIC DNA]</scope>
</reference>
<evidence type="ECO:0000313" key="1">
    <source>
        <dbReference type="EMBL" id="ETN71989.1"/>
    </source>
</evidence>
<dbReference type="Proteomes" id="UP000053676">
    <property type="component" value="Unassembled WGS sequence"/>
</dbReference>
<sequence>MLQGEATTARPSNNVIRQRVYASALDYFTHLPQGPTQGLAQLKTDVKLLISFWQVLYADGKYIKKEIFLSKENDVPFMSNLTQLEPYVEQLAQSELFKTLIISCTRTSFPLNYDFFSFKLANSLPDQPHRPGMRLHHQVHIT</sequence>
<evidence type="ECO:0000313" key="2">
    <source>
        <dbReference type="Proteomes" id="UP000053676"/>
    </source>
</evidence>
<accession>W2SQI0</accession>
<protein>
    <submittedName>
        <fullName evidence="1">Uncharacterized protein</fullName>
    </submittedName>
</protein>
<dbReference type="OrthoDB" id="10264149at2759"/>
<keyword evidence="2" id="KW-1185">Reference proteome</keyword>